<dbReference type="Ensembl" id="ENSXETT00000117614">
    <property type="protein sequence ID" value="ENSXETP00000104754"/>
    <property type="gene ID" value="ENSXETG00000002403"/>
</dbReference>
<evidence type="ECO:0000313" key="20">
    <source>
        <dbReference type="Ensembl" id="ENSXETP00000104754"/>
    </source>
</evidence>
<comment type="function">
    <text evidence="14">In the context of N-glycan degradation, cleaves the distal alpha 1,2-linked glucose residue from the Glc(3)Man(9)GlcNAc(2) oligosaccharide precursor in a highly specific manner.</text>
</comment>
<dbReference type="GeneTree" id="ENSGT00390000017452"/>
<dbReference type="Pfam" id="PF16923">
    <property type="entry name" value="Glyco_hydro_63N"/>
    <property type="match status" value="1"/>
</dbReference>
<dbReference type="InterPro" id="IPR038518">
    <property type="entry name" value="Glyco_hydro_63N_sf"/>
</dbReference>
<evidence type="ECO:0000256" key="2">
    <source>
        <dbReference type="ARBA" id="ARBA00004740"/>
    </source>
</evidence>
<evidence type="ECO:0000256" key="8">
    <source>
        <dbReference type="ARBA" id="ARBA00022989"/>
    </source>
</evidence>
<dbReference type="InterPro" id="IPR031631">
    <property type="entry name" value="Glyco_hydro_63N"/>
</dbReference>
<evidence type="ECO:0000256" key="11">
    <source>
        <dbReference type="ARBA" id="ARBA00023295"/>
    </source>
</evidence>
<dbReference type="Bgee" id="ENSXETG00000002403">
    <property type="expression patterns" value="Expressed in neurula embryo and 12 other cell types or tissues"/>
</dbReference>
<dbReference type="GO" id="GO:0009311">
    <property type="term" value="P:oligosaccharide metabolic process"/>
    <property type="evidence" value="ECO:0007669"/>
    <property type="project" value="UniProtKB-UniRule"/>
</dbReference>
<keyword evidence="8 16" id="KW-1133">Transmembrane helix</keyword>
<keyword evidence="7" id="KW-0735">Signal-anchor</keyword>
<name>A0A803JA55_XENTR</name>
<evidence type="ECO:0000256" key="10">
    <source>
        <dbReference type="ARBA" id="ARBA00023180"/>
    </source>
</evidence>
<dbReference type="InParanoid" id="A0A803JA55"/>
<evidence type="ECO:0000256" key="7">
    <source>
        <dbReference type="ARBA" id="ARBA00022968"/>
    </source>
</evidence>
<dbReference type="SUPFAM" id="SSF48208">
    <property type="entry name" value="Six-hairpin glycosidases"/>
    <property type="match status" value="1"/>
</dbReference>
<feature type="region of interest" description="Disordered" evidence="17">
    <location>
        <begin position="292"/>
        <end position="327"/>
    </location>
</feature>
<dbReference type="GO" id="GO:0005789">
    <property type="term" value="C:endoplasmic reticulum membrane"/>
    <property type="evidence" value="ECO:0007669"/>
    <property type="project" value="UniProtKB-SubCell"/>
</dbReference>
<evidence type="ECO:0000256" key="5">
    <source>
        <dbReference type="ARBA" id="ARBA00022801"/>
    </source>
</evidence>
<comment type="catalytic activity">
    <reaction evidence="13">
        <text>N(4)-(alpha-D-Glc-(1-&gt;2)-alpha-D-Glc-(1-&gt;3)-alpha-D-Glc-(1-&gt;3)-alpha-D-Man-(1-&gt;2)-alpha-D-Man-(1-&gt;2)-alpha-D-Man-(1-&gt;3)-[alpha-D-Man-(1-&gt;2)-alpha-D-Man-(1-&gt;3)-[alpha-D-Man-(1-&gt;2)-alpha-D-Man-(1-&gt;6)]-alpha-D-Man-(1-&gt;6)]-beta-D-Man-(1-&gt;4)-beta-D-GlcNAc-(1-&gt;4)-beta-D-GlcNAc)-L-asparaginyl-[protein] + H2O = N(4)-(alpha-D-Glc-(1-&gt;3)-alpha-D-Glc-(1-&gt;3)-alpha-D-Man-(1-&gt;2)-alpha-D-Man-(1-&gt;2)-alpha-D-Man-(1-&gt;3)-[alpha-D-Man-(1-&gt;2)-alpha-D-Man-(1-&gt;3)-[alpha-D-Man-(1-&gt;2)-alpha-D-Man-(1-&gt;6)]-alpha-D-Man-(1-&gt;6)]-beta-D-Man-(1-&gt;4)-beta-D-GlcNAc-(1-&gt;4)-beta-D-GlcNAc)-L-asparaginyl-[protein] + beta-D-glucose</text>
        <dbReference type="Rhea" id="RHEA:55988"/>
        <dbReference type="Rhea" id="RHEA-COMP:12806"/>
        <dbReference type="Rhea" id="RHEA-COMP:14355"/>
        <dbReference type="ChEBI" id="CHEBI:15377"/>
        <dbReference type="ChEBI" id="CHEBI:15903"/>
        <dbReference type="ChEBI" id="CHEBI:59082"/>
        <dbReference type="ChEBI" id="CHEBI:132537"/>
        <dbReference type="EC" id="3.2.1.106"/>
    </reaction>
    <physiologicalReaction direction="left-to-right" evidence="13">
        <dbReference type="Rhea" id="RHEA:55989"/>
    </physiologicalReaction>
</comment>
<dbReference type="InterPro" id="IPR031335">
    <property type="entry name" value="Glyco_hydro_63_C"/>
</dbReference>
<dbReference type="InterPro" id="IPR004888">
    <property type="entry name" value="Glycoside_hydrolase_63"/>
</dbReference>
<protein>
    <recommendedName>
        <fullName evidence="15 16">Mannosyl-oligosaccharide glucosidase</fullName>
        <ecNumber evidence="12 16">3.2.1.106</ecNumber>
    </recommendedName>
</protein>
<dbReference type="Xenbase" id="XB-GENE-5911793">
    <property type="gene designation" value="mogs"/>
</dbReference>
<dbReference type="FunCoup" id="A0A803JA55">
    <property type="interactions" value="1426"/>
</dbReference>
<dbReference type="InterPro" id="IPR012341">
    <property type="entry name" value="6hp_glycosidase-like_sf"/>
</dbReference>
<evidence type="ECO:0000256" key="12">
    <source>
        <dbReference type="ARBA" id="ARBA00038888"/>
    </source>
</evidence>
<accession>A0A803JA55</accession>
<evidence type="ECO:0000256" key="15">
    <source>
        <dbReference type="ARBA" id="ARBA00073940"/>
    </source>
</evidence>
<evidence type="ECO:0000259" key="18">
    <source>
        <dbReference type="Pfam" id="PF03200"/>
    </source>
</evidence>
<gene>
    <name evidence="20" type="primary">mogs</name>
</gene>
<keyword evidence="4 16" id="KW-0812">Transmembrane</keyword>
<comment type="subcellular location">
    <subcellularLocation>
        <location evidence="1 16">Endoplasmic reticulum membrane</location>
        <topology evidence="1 16">Single-pass type II membrane protein</topology>
    </subcellularLocation>
</comment>
<reference evidence="20" key="2">
    <citation type="submission" date="2021-03" db="UniProtKB">
        <authorList>
            <consortium name="Ensembl"/>
        </authorList>
    </citation>
    <scope>IDENTIFICATION</scope>
</reference>
<dbReference type="FunFam" id="2.70.98.110:FF:000001">
    <property type="entry name" value="Mannosyl-oligosaccharide glucosidase"/>
    <property type="match status" value="1"/>
</dbReference>
<evidence type="ECO:0000256" key="9">
    <source>
        <dbReference type="ARBA" id="ARBA00023136"/>
    </source>
</evidence>
<evidence type="ECO:0000256" key="14">
    <source>
        <dbReference type="ARBA" id="ARBA00054325"/>
    </source>
</evidence>
<feature type="domain" description="Glycosyl hydrolase family 63 C-terminal" evidence="18">
    <location>
        <begin position="364"/>
        <end position="846"/>
    </location>
</feature>
<dbReference type="PANTHER" id="PTHR10412:SF11">
    <property type="entry name" value="MANNOSYL-OLIGOSACCHARIDE GLUCOSIDASE"/>
    <property type="match status" value="1"/>
</dbReference>
<dbReference type="Pfam" id="PF03200">
    <property type="entry name" value="Glyco_hydro_63"/>
    <property type="match status" value="1"/>
</dbReference>
<comment type="similarity">
    <text evidence="3 16">Belongs to the glycosyl hydrolase 63 family.</text>
</comment>
<dbReference type="PANTHER" id="PTHR10412">
    <property type="entry name" value="MANNOSYL-OLIGOSACCHARIDE GLUCOSIDASE"/>
    <property type="match status" value="1"/>
</dbReference>
<dbReference type="EC" id="3.2.1.106" evidence="12 16"/>
<evidence type="ECO:0000256" key="3">
    <source>
        <dbReference type="ARBA" id="ARBA00010833"/>
    </source>
</evidence>
<dbReference type="GO" id="GO:0006487">
    <property type="term" value="P:protein N-linked glycosylation"/>
    <property type="evidence" value="ECO:0007669"/>
    <property type="project" value="UniProtKB-UniRule"/>
</dbReference>
<dbReference type="Gene3D" id="2.70.98.110">
    <property type="entry name" value="Glycosyl hydrolase family 63, N-terminal domain"/>
    <property type="match status" value="1"/>
</dbReference>
<evidence type="ECO:0000256" key="1">
    <source>
        <dbReference type="ARBA" id="ARBA00004648"/>
    </source>
</evidence>
<feature type="domain" description="Glycosyl hydrolase family 63 N-terminal" evidence="19">
    <location>
        <begin position="110"/>
        <end position="268"/>
    </location>
</feature>
<evidence type="ECO:0000256" key="17">
    <source>
        <dbReference type="SAM" id="MobiDB-lite"/>
    </source>
</evidence>
<feature type="compositionally biased region" description="Pro residues" evidence="17">
    <location>
        <begin position="316"/>
        <end position="327"/>
    </location>
</feature>
<keyword evidence="10" id="KW-0325">Glycoprotein</keyword>
<feature type="transmembrane region" description="Helical" evidence="16">
    <location>
        <begin position="58"/>
        <end position="78"/>
    </location>
</feature>
<reference evidence="20" key="1">
    <citation type="journal article" date="2010" name="Science">
        <title>The genome of the Western clawed frog Xenopus tropicalis.</title>
        <authorList>
            <person name="Hellsten U."/>
            <person name="Harland R.M."/>
            <person name="Gilchrist M.J."/>
            <person name="Hendrix D."/>
            <person name="Jurka J."/>
            <person name="Kapitonov V."/>
            <person name="Ovcharenko I."/>
            <person name="Putnam N.H."/>
            <person name="Shu S."/>
            <person name="Taher L."/>
            <person name="Blitz I.L."/>
            <person name="Blumberg B."/>
            <person name="Dichmann D.S."/>
            <person name="Dubchak I."/>
            <person name="Amaya E."/>
            <person name="Detter J.C."/>
            <person name="Fletcher R."/>
            <person name="Gerhard D.S."/>
            <person name="Goodstein D."/>
            <person name="Graves T."/>
            <person name="Grigoriev I.V."/>
            <person name="Grimwood J."/>
            <person name="Kawashima T."/>
            <person name="Lindquist E."/>
            <person name="Lucas S.M."/>
            <person name="Mead P.E."/>
            <person name="Mitros T."/>
            <person name="Ogino H."/>
            <person name="Ohta Y."/>
            <person name="Poliakov A.V."/>
            <person name="Pollet N."/>
            <person name="Robert J."/>
            <person name="Salamov A."/>
            <person name="Sater A.K."/>
            <person name="Schmutz J."/>
            <person name="Terry A."/>
            <person name="Vize P.D."/>
            <person name="Warren W.C."/>
            <person name="Wells D."/>
            <person name="Wills A."/>
            <person name="Wilson R.K."/>
            <person name="Zimmerman L.B."/>
            <person name="Zorn A.M."/>
            <person name="Grainger R."/>
            <person name="Grammer T."/>
            <person name="Khokha M.K."/>
            <person name="Richardson P.M."/>
            <person name="Rokhsar D.S."/>
        </authorList>
    </citation>
    <scope>NUCLEOTIDE SEQUENCE [LARGE SCALE GENOMIC DNA]</scope>
    <source>
        <strain evidence="20">Nigerian</strain>
    </source>
</reference>
<dbReference type="AlphaFoldDB" id="A0A803JA55"/>
<organism evidence="20">
    <name type="scientific">Xenopus tropicalis</name>
    <name type="common">Western clawed frog</name>
    <name type="synonym">Silurana tropicalis</name>
    <dbReference type="NCBI Taxonomy" id="8364"/>
    <lineage>
        <taxon>Eukaryota</taxon>
        <taxon>Metazoa</taxon>
        <taxon>Chordata</taxon>
        <taxon>Craniata</taxon>
        <taxon>Vertebrata</taxon>
        <taxon>Euteleostomi</taxon>
        <taxon>Amphibia</taxon>
        <taxon>Batrachia</taxon>
        <taxon>Anura</taxon>
        <taxon>Pipoidea</taxon>
        <taxon>Pipidae</taxon>
        <taxon>Xenopodinae</taxon>
        <taxon>Xenopus</taxon>
        <taxon>Silurana</taxon>
    </lineage>
</organism>
<evidence type="ECO:0000259" key="19">
    <source>
        <dbReference type="Pfam" id="PF16923"/>
    </source>
</evidence>
<comment type="function">
    <text evidence="16">Cleaves the distal alpha 1,2-linked glucose residue from the Glc(3)Man(9)GlcNAc(2) oligosaccharide precursor.</text>
</comment>
<evidence type="ECO:0000256" key="4">
    <source>
        <dbReference type="ARBA" id="ARBA00022692"/>
    </source>
</evidence>
<proteinExistence type="inferred from homology"/>
<keyword evidence="5 16" id="KW-0378">Hydrolase</keyword>
<evidence type="ECO:0000256" key="16">
    <source>
        <dbReference type="RuleBase" id="RU368089"/>
    </source>
</evidence>
<keyword evidence="9 16" id="KW-0472">Membrane</keyword>
<keyword evidence="11 16" id="KW-0326">Glycosidase</keyword>
<sequence length="848" mass="96067">MACSLLRSAHMGDPQAKGMFFHGCGIMARERRRHTGTEHRPLPLPRKATPPERDWTRVLLVALVSCAIGVSAFAYSGYMRWSLALRVLTLHPSPRVWPPNSSSSALSPNMFWGSYRPQLYFGMKTRSPHSVVTGLMWLSQAGAPSLRHTCEQGDGLARYGWLLHDGENFGVQEITDRGFTLRTEFVKRPGGDHGGDWSWRIRASPQASSSPGQILSLMFYVATDGQGTLTPHVAGRRHLTHVTGESEELGPFTLRFLTAEGGDGHVSYNYLSTTCPGLHTLTDVVRTSLRDHFTHPTESGGSRGNKRRYFGLDSYHPPPLPPGTPAPPPHTQLVVHQLTLQLPFQAEVLFESGSFQQRPGQLSGVSLGTELDRHKTNMENRFQSIFRLEEKGFTPDQVAFAQAALSNMLGGMGYFYGSSVVKSPHNAEPVLYPAAPLYTAVPSRSFFPRGFLWDEGFHLLLIGRWNPSLAWQSLGHWLDLMNADGWIPREQILGSEARSKVPDEFVIQKSENANPPTLFLALRQLLANTEGDEALRRAWPRLQTWYDWYNSTQAGLLPHTYRWRGRDQDPLRFLNPKTLTSGLDDYPRASHPSEEERHVDLRCWMALASQVMADIAERLEEDGGRYRHDHNILTDNALLDHHHWSERLGAYADYGNHTQNTALEWVRPRAAPGQDPRSVPPPQLIRVVRKPPRLQYVGALGYVSLFPFLLQVLDPSAPHLGRLLDLIRDADKLWTPYGIRSLSKGSPLYLQRNTEHDAPYWRGPIWINMNYLTVRALYLYSQMEGPHRDRLVSLYRELRQNLLANLYRQYKNTGFLWEQYNDQTGQGQGCFPFTGWSSLLVLIMAEEY</sequence>
<evidence type="ECO:0000256" key="6">
    <source>
        <dbReference type="ARBA" id="ARBA00022824"/>
    </source>
</evidence>
<evidence type="ECO:0000256" key="13">
    <source>
        <dbReference type="ARBA" id="ARBA00052596"/>
    </source>
</evidence>
<dbReference type="GO" id="GO:0004573">
    <property type="term" value="F:Glc3Man9GlcNAc2 oligosaccharide glucosidase activity"/>
    <property type="evidence" value="ECO:0007669"/>
    <property type="project" value="UniProtKB-UniRule"/>
</dbReference>
<dbReference type="InterPro" id="IPR008928">
    <property type="entry name" value="6-hairpin_glycosidase_sf"/>
</dbReference>
<dbReference type="Gene3D" id="1.50.10.10">
    <property type="match status" value="1"/>
</dbReference>
<keyword evidence="6 16" id="KW-0256">Endoplasmic reticulum</keyword>
<dbReference type="FunFam" id="1.50.10.10:FF:000009">
    <property type="entry name" value="mannosyl-oligosaccharide glucosidase"/>
    <property type="match status" value="1"/>
</dbReference>
<comment type="pathway">
    <text evidence="2">Glycan metabolism; N-glycan degradation.</text>
</comment>